<dbReference type="InterPro" id="IPR004252">
    <property type="entry name" value="Probable_transposase_24"/>
</dbReference>
<feature type="region of interest" description="Disordered" evidence="1">
    <location>
        <begin position="133"/>
        <end position="166"/>
    </location>
</feature>
<protein>
    <submittedName>
        <fullName evidence="2">Uncharacterized protein</fullName>
    </submittedName>
</protein>
<feature type="non-terminal residue" evidence="2">
    <location>
        <position position="1"/>
    </location>
</feature>
<evidence type="ECO:0000313" key="3">
    <source>
        <dbReference type="Proteomes" id="UP001177140"/>
    </source>
</evidence>
<comment type="caution">
    <text evidence="2">The sequence shown here is derived from an EMBL/GenBank/DDBJ whole genome shotgun (WGS) entry which is preliminary data.</text>
</comment>
<proteinExistence type="predicted"/>
<dbReference type="Proteomes" id="UP001177140">
    <property type="component" value="Unassembled WGS sequence"/>
</dbReference>
<evidence type="ECO:0000256" key="1">
    <source>
        <dbReference type="SAM" id="MobiDB-lite"/>
    </source>
</evidence>
<feature type="compositionally biased region" description="Polar residues" evidence="1">
    <location>
        <begin position="135"/>
        <end position="166"/>
    </location>
</feature>
<keyword evidence="3" id="KW-1185">Reference proteome</keyword>
<dbReference type="EMBL" id="JAJJMA010011416">
    <property type="protein sequence ID" value="MCL7022471.1"/>
    <property type="molecule type" value="Genomic_DNA"/>
</dbReference>
<sequence>MEFVQSCGRKGIYRTIYELEKESPTGEVNRSAVFLDTHVSKTMNDPESTSVSDIKLRLIKELVEANPDGQNDIENDAVALVCGPDSRGHVRGMGGGVSRTTLRASATVVETLRKVQQENRSLQSDIKLLIAESGKPTQKHTSTPLHQSLANIQNRISTPSYQSASQ</sequence>
<organism evidence="2 3">
    <name type="scientific">Papaver nudicaule</name>
    <name type="common">Iceland poppy</name>
    <dbReference type="NCBI Taxonomy" id="74823"/>
    <lineage>
        <taxon>Eukaryota</taxon>
        <taxon>Viridiplantae</taxon>
        <taxon>Streptophyta</taxon>
        <taxon>Embryophyta</taxon>
        <taxon>Tracheophyta</taxon>
        <taxon>Spermatophyta</taxon>
        <taxon>Magnoliopsida</taxon>
        <taxon>Ranunculales</taxon>
        <taxon>Papaveraceae</taxon>
        <taxon>Papaveroideae</taxon>
        <taxon>Papaver</taxon>
    </lineage>
</organism>
<reference evidence="2" key="1">
    <citation type="submission" date="2022-03" db="EMBL/GenBank/DDBJ databases">
        <title>A functionally conserved STORR gene fusion in Papaver species that diverged 16.8 million years ago.</title>
        <authorList>
            <person name="Catania T."/>
        </authorList>
    </citation>
    <scope>NUCLEOTIDE SEQUENCE</scope>
    <source>
        <strain evidence="2">S-191538</strain>
    </source>
</reference>
<dbReference type="Pfam" id="PF03004">
    <property type="entry name" value="Transposase_24"/>
    <property type="match status" value="1"/>
</dbReference>
<dbReference type="AlphaFoldDB" id="A0AA41RPZ9"/>
<gene>
    <name evidence="2" type="ORF">MKW94_027527</name>
</gene>
<accession>A0AA41RPZ9</accession>
<name>A0AA41RPZ9_PAPNU</name>
<evidence type="ECO:0000313" key="2">
    <source>
        <dbReference type="EMBL" id="MCL7022471.1"/>
    </source>
</evidence>